<dbReference type="PANTHER" id="PTHR43156">
    <property type="entry name" value="STAGE II SPORULATION PROTEIN E-RELATED"/>
    <property type="match status" value="1"/>
</dbReference>
<reference evidence="3 4" key="1">
    <citation type="submission" date="2021-03" db="EMBL/GenBank/DDBJ databases">
        <title>Whole genome shotgun sequence of Actinoplanes toevensis NBRC 105298.</title>
        <authorList>
            <person name="Komaki H."/>
            <person name="Tamura T."/>
        </authorList>
    </citation>
    <scope>NUCLEOTIDE SEQUENCE [LARGE SCALE GENOMIC DNA]</scope>
    <source>
        <strain evidence="3 4">NBRC 105298</strain>
    </source>
</reference>
<dbReference type="GO" id="GO:0016791">
    <property type="term" value="F:phosphatase activity"/>
    <property type="evidence" value="ECO:0007669"/>
    <property type="project" value="TreeGrafter"/>
</dbReference>
<proteinExistence type="predicted"/>
<evidence type="ECO:0000313" key="3">
    <source>
        <dbReference type="EMBL" id="GIM97109.1"/>
    </source>
</evidence>
<dbReference type="InterPro" id="IPR036457">
    <property type="entry name" value="PPM-type-like_dom_sf"/>
</dbReference>
<sequence>MTSEQDGLWLEALSGVLGRSHLWQPQELAPAVSAALAPLGIRTTIYLVDDEQRALRMIPTADRPAGEPLSIEGTLAGTAFSLVRTRPTGDSGWWVPMVNGTDRLGVIEFVFPGGLDTGDEALRRRCETMAGLVGHMVTVTTPKGDFLPRARRARPMSASAELLDQMLPPMTVACERLTISAILEPRYDVGGDGYDYAIDGSMARMSVFDAVGHGLRAGLAHTVATVSIRAARRAGGDLPAQAAAADAALLEQFGAEARFVTAILAELDTETGALRYINAGHPAPLLLRDGKFVKELPAGRRTPLGVPPTGPALGHELLHPGDSLLLYTDGITEARNTEQEMFGTGRLIEHAERHAAAGLPAPEALRRLAHAVAEFHEGPAVDDATLLLLSLNPER</sequence>
<organism evidence="3 4">
    <name type="scientific">Paractinoplanes toevensis</name>
    <dbReference type="NCBI Taxonomy" id="571911"/>
    <lineage>
        <taxon>Bacteria</taxon>
        <taxon>Bacillati</taxon>
        <taxon>Actinomycetota</taxon>
        <taxon>Actinomycetes</taxon>
        <taxon>Micromonosporales</taxon>
        <taxon>Micromonosporaceae</taxon>
        <taxon>Paractinoplanes</taxon>
    </lineage>
</organism>
<dbReference type="InterPro" id="IPR001932">
    <property type="entry name" value="PPM-type_phosphatase-like_dom"/>
</dbReference>
<evidence type="ECO:0000313" key="4">
    <source>
        <dbReference type="Proteomes" id="UP000677082"/>
    </source>
</evidence>
<gene>
    <name evidence="3" type="ORF">Ato02nite_089020</name>
</gene>
<dbReference type="Gene3D" id="3.60.40.10">
    <property type="entry name" value="PPM-type phosphatase domain"/>
    <property type="match status" value="1"/>
</dbReference>
<name>A0A920BQ95_9ACTN</name>
<accession>A0A920BQ95</accession>
<dbReference type="RefSeq" id="WP_213012753.1">
    <property type="nucleotide sequence ID" value="NZ_BOQN01000133.1"/>
</dbReference>
<feature type="domain" description="PPM-type phosphatase" evidence="2">
    <location>
        <begin position="174"/>
        <end position="391"/>
    </location>
</feature>
<dbReference type="Pfam" id="PF07228">
    <property type="entry name" value="SpoIIE"/>
    <property type="match status" value="1"/>
</dbReference>
<keyword evidence="4" id="KW-1185">Reference proteome</keyword>
<keyword evidence="1" id="KW-0378">Hydrolase</keyword>
<dbReference type="Proteomes" id="UP000677082">
    <property type="component" value="Unassembled WGS sequence"/>
</dbReference>
<dbReference type="PANTHER" id="PTHR43156:SF2">
    <property type="entry name" value="STAGE II SPORULATION PROTEIN E"/>
    <property type="match status" value="1"/>
</dbReference>
<protein>
    <submittedName>
        <fullName evidence="3">Phosphatase</fullName>
    </submittedName>
</protein>
<dbReference type="InterPro" id="IPR052016">
    <property type="entry name" value="Bact_Sigma-Reg"/>
</dbReference>
<evidence type="ECO:0000259" key="2">
    <source>
        <dbReference type="SMART" id="SM00331"/>
    </source>
</evidence>
<dbReference type="EMBL" id="BOQN01000133">
    <property type="protein sequence ID" value="GIM97109.1"/>
    <property type="molecule type" value="Genomic_DNA"/>
</dbReference>
<dbReference type="SUPFAM" id="SSF81606">
    <property type="entry name" value="PP2C-like"/>
    <property type="match status" value="1"/>
</dbReference>
<evidence type="ECO:0000256" key="1">
    <source>
        <dbReference type="ARBA" id="ARBA00022801"/>
    </source>
</evidence>
<dbReference type="SMART" id="SM00331">
    <property type="entry name" value="PP2C_SIG"/>
    <property type="match status" value="1"/>
</dbReference>
<dbReference type="AlphaFoldDB" id="A0A920BQ95"/>
<comment type="caution">
    <text evidence="3">The sequence shown here is derived from an EMBL/GenBank/DDBJ whole genome shotgun (WGS) entry which is preliminary data.</text>
</comment>